<reference evidence="2" key="2">
    <citation type="journal article" date="2007" name="Science">
        <title>Draft genome sequence of the sexually transmitted pathogen Trichomonas vaginalis.</title>
        <authorList>
            <person name="Carlton J.M."/>
            <person name="Hirt R.P."/>
            <person name="Silva J.C."/>
            <person name="Delcher A.L."/>
            <person name="Schatz M."/>
            <person name="Zhao Q."/>
            <person name="Wortman J.R."/>
            <person name="Bidwell S.L."/>
            <person name="Alsmark U.C.M."/>
            <person name="Besteiro S."/>
            <person name="Sicheritz-Ponten T."/>
            <person name="Noel C.J."/>
            <person name="Dacks J.B."/>
            <person name="Foster P.G."/>
            <person name="Simillion C."/>
            <person name="Van de Peer Y."/>
            <person name="Miranda-Saavedra D."/>
            <person name="Barton G.J."/>
            <person name="Westrop G.D."/>
            <person name="Mueller S."/>
            <person name="Dessi D."/>
            <person name="Fiori P.L."/>
            <person name="Ren Q."/>
            <person name="Paulsen I."/>
            <person name="Zhang H."/>
            <person name="Bastida-Corcuera F.D."/>
            <person name="Simoes-Barbosa A."/>
            <person name="Brown M.T."/>
            <person name="Hayes R.D."/>
            <person name="Mukherjee M."/>
            <person name="Okumura C.Y."/>
            <person name="Schneider R."/>
            <person name="Smith A.J."/>
            <person name="Vanacova S."/>
            <person name="Villalvazo M."/>
            <person name="Haas B.J."/>
            <person name="Pertea M."/>
            <person name="Feldblyum T.V."/>
            <person name="Utterback T.R."/>
            <person name="Shu C.L."/>
            <person name="Osoegawa K."/>
            <person name="de Jong P.J."/>
            <person name="Hrdy I."/>
            <person name="Horvathova L."/>
            <person name="Zubacova Z."/>
            <person name="Dolezal P."/>
            <person name="Malik S.B."/>
            <person name="Logsdon J.M. Jr."/>
            <person name="Henze K."/>
            <person name="Gupta A."/>
            <person name="Wang C.C."/>
            <person name="Dunne R.L."/>
            <person name="Upcroft J.A."/>
            <person name="Upcroft P."/>
            <person name="White O."/>
            <person name="Salzberg S.L."/>
            <person name="Tang P."/>
            <person name="Chiu C.-H."/>
            <person name="Lee Y.-S."/>
            <person name="Embley T.M."/>
            <person name="Coombs G.H."/>
            <person name="Mottram J.C."/>
            <person name="Tachezy J."/>
            <person name="Fraser-Liggett C.M."/>
            <person name="Johnson P.J."/>
        </authorList>
    </citation>
    <scope>NUCLEOTIDE SEQUENCE [LARGE SCALE GENOMIC DNA]</scope>
    <source>
        <strain evidence="2">G3</strain>
    </source>
</reference>
<evidence type="ECO:0000256" key="1">
    <source>
        <dbReference type="SAM" id="MobiDB-lite"/>
    </source>
</evidence>
<dbReference type="SMR" id="A2ECT9"/>
<feature type="compositionally biased region" description="Basic and acidic residues" evidence="1">
    <location>
        <begin position="507"/>
        <end position="528"/>
    </location>
</feature>
<feature type="compositionally biased region" description="Basic and acidic residues" evidence="1">
    <location>
        <begin position="678"/>
        <end position="697"/>
    </location>
</feature>
<feature type="compositionally biased region" description="Basic and acidic residues" evidence="1">
    <location>
        <begin position="590"/>
        <end position="620"/>
    </location>
</feature>
<dbReference type="VEuPathDB" id="TrichDB:TVAG_102330"/>
<accession>A2ECT9</accession>
<feature type="compositionally biased region" description="Basic and acidic residues" evidence="1">
    <location>
        <begin position="733"/>
        <end position="743"/>
    </location>
</feature>
<dbReference type="KEGG" id="tva:4767405"/>
<dbReference type="EMBL" id="DS113356">
    <property type="protein sequence ID" value="EAY09484.1"/>
    <property type="molecule type" value="Genomic_DNA"/>
</dbReference>
<dbReference type="InParanoid" id="A2ECT9"/>
<reference evidence="2" key="1">
    <citation type="submission" date="2006-10" db="EMBL/GenBank/DDBJ databases">
        <authorList>
            <person name="Amadeo P."/>
            <person name="Zhao Q."/>
            <person name="Wortman J."/>
            <person name="Fraser-Liggett C."/>
            <person name="Carlton J."/>
        </authorList>
    </citation>
    <scope>NUCLEOTIDE SEQUENCE</scope>
    <source>
        <strain evidence="2">G3</strain>
    </source>
</reference>
<organism evidence="2 3">
    <name type="scientific">Trichomonas vaginalis (strain ATCC PRA-98 / G3)</name>
    <dbReference type="NCBI Taxonomy" id="412133"/>
    <lineage>
        <taxon>Eukaryota</taxon>
        <taxon>Metamonada</taxon>
        <taxon>Parabasalia</taxon>
        <taxon>Trichomonadida</taxon>
        <taxon>Trichomonadidae</taxon>
        <taxon>Trichomonas</taxon>
    </lineage>
</organism>
<proteinExistence type="predicted"/>
<sequence length="782" mass="89079">MNEKDFDHQIELATSFFENPVVLHCEKESYFQYNYELTHSTALDDVKSAKNNENHPIFDPCDINPANYFLRGNEITVNRPQLELLTTDVIKSHIGLLKPYDSQNGTRRWMMSGNQLIAMISFDGKEFYVYNPLTVNSKSRYFLIKENDNTVKFTIKSLLNKINGAMMLFSDIYTDEKCKTFEWFFKSIVVTGGYPPVLKNTFGFYSSLFQHPQFLFLFAITIPAQSIKIDIIEAWYSFSHDSFPTLLPSLIITFLSNNNPTPSNLLTKSLIGHVIQYVISKDLNEFLPIKSAKANLADRMTKYIRREWSAQSRFIFYILLHIYKKSNSEKYQAEAISQLFFGKSPDSSIQMLIVRFVTIYSVFPVDYQLSIGCEPTLPQASTVITAVFQFKDEMLKSAESMDFKKVVENIEKIYESSDYVILTEFAEETDTSVANRRKSVIIQPEMLESVQPRAEFAPSYRSQNPSNRPRSVSLRDSSEAPRYTSQHSPQRKRTNYFVSSATDFSYDEEKSDNSSPKDRLPKPPKEAIEGPLKTLSDDEGTNSRDKNQNFTDDKSSSKVLNIETDKNGKKQSGTLSEDEDSHEYVLSSEDEPKLHSDPVENVMKIDHEIKIEIKPPRESENSQNNSKSSDENDEIKTIKSDESYEDTKSNDDKSQDEKSKNETKSEEKISSQISSQENDLKTANKSPEKSPKSSKDDESSEIESIGSPMKLRKKLTKADYLAYSSSSSDSDEPVLKKDDDFRSDASNLTTKSKVSVAETPDPVSLDTNDDSPAMHTLSTTDE</sequence>
<protein>
    <submittedName>
        <fullName evidence="2">Uncharacterized protein</fullName>
    </submittedName>
</protein>
<keyword evidence="3" id="KW-1185">Reference proteome</keyword>
<dbReference type="RefSeq" id="XP_001321707.1">
    <property type="nucleotide sequence ID" value="XM_001321672.1"/>
</dbReference>
<dbReference type="AlphaFoldDB" id="A2ECT9"/>
<evidence type="ECO:0000313" key="2">
    <source>
        <dbReference type="EMBL" id="EAY09484.1"/>
    </source>
</evidence>
<dbReference type="VEuPathDB" id="TrichDB:TVAGG3_0563890"/>
<feature type="compositionally biased region" description="Polar residues" evidence="1">
    <location>
        <begin position="460"/>
        <end position="470"/>
    </location>
</feature>
<feature type="region of interest" description="Disordered" evidence="1">
    <location>
        <begin position="454"/>
        <end position="782"/>
    </location>
</feature>
<gene>
    <name evidence="2" type="ORF">TVAG_102330</name>
</gene>
<dbReference type="Proteomes" id="UP000001542">
    <property type="component" value="Unassembled WGS sequence"/>
</dbReference>
<evidence type="ECO:0000313" key="3">
    <source>
        <dbReference type="Proteomes" id="UP000001542"/>
    </source>
</evidence>
<name>A2ECT9_TRIV3</name>
<feature type="compositionally biased region" description="Basic and acidic residues" evidence="1">
    <location>
        <begin position="628"/>
        <end position="669"/>
    </location>
</feature>
<feature type="compositionally biased region" description="Basic and acidic residues" evidence="1">
    <location>
        <begin position="541"/>
        <end position="556"/>
    </location>
</feature>
<feature type="compositionally biased region" description="Polar residues" evidence="1">
    <location>
        <begin position="744"/>
        <end position="753"/>
    </location>
</feature>